<sequence length="87" mass="9840">VPFIFYYGLLALVYALPGVQFGAATLWGIDKFLFGIIVGTIAFYFGARWYVKIKRENGGHAKFAFQKVVVPLSFLVVVTIIFWLITM</sequence>
<evidence type="ECO:0000313" key="2">
    <source>
        <dbReference type="EMBL" id="HIU65676.1"/>
    </source>
</evidence>
<evidence type="ECO:0000313" key="3">
    <source>
        <dbReference type="Proteomes" id="UP000824142"/>
    </source>
</evidence>
<dbReference type="Proteomes" id="UP000824142">
    <property type="component" value="Unassembled WGS sequence"/>
</dbReference>
<keyword evidence="1" id="KW-0812">Transmembrane</keyword>
<protein>
    <submittedName>
        <fullName evidence="2">Uncharacterized protein</fullName>
    </submittedName>
</protein>
<feature type="transmembrane region" description="Helical" evidence="1">
    <location>
        <begin position="63"/>
        <end position="85"/>
    </location>
</feature>
<name>A0A9D1SMJ0_9PROT</name>
<accession>A0A9D1SMJ0</accession>
<feature type="transmembrane region" description="Helical" evidence="1">
    <location>
        <begin position="7"/>
        <end position="26"/>
    </location>
</feature>
<gene>
    <name evidence="2" type="ORF">IAC63_03500</name>
</gene>
<proteinExistence type="predicted"/>
<reference evidence="2" key="1">
    <citation type="submission" date="2020-10" db="EMBL/GenBank/DDBJ databases">
        <authorList>
            <person name="Gilroy R."/>
        </authorList>
    </citation>
    <scope>NUCLEOTIDE SEQUENCE</scope>
    <source>
        <strain evidence="2">CHK136-897</strain>
    </source>
</reference>
<keyword evidence="1" id="KW-0472">Membrane</keyword>
<organism evidence="2 3">
    <name type="scientific">Candidatus Enterousia avicola</name>
    <dbReference type="NCBI Taxonomy" id="2840787"/>
    <lineage>
        <taxon>Bacteria</taxon>
        <taxon>Pseudomonadati</taxon>
        <taxon>Pseudomonadota</taxon>
        <taxon>Alphaproteobacteria</taxon>
        <taxon>Candidatus Enterousia</taxon>
    </lineage>
</organism>
<comment type="caution">
    <text evidence="2">The sequence shown here is derived from an EMBL/GenBank/DDBJ whole genome shotgun (WGS) entry which is preliminary data.</text>
</comment>
<evidence type="ECO:0000256" key="1">
    <source>
        <dbReference type="SAM" id="Phobius"/>
    </source>
</evidence>
<feature type="non-terminal residue" evidence="2">
    <location>
        <position position="1"/>
    </location>
</feature>
<keyword evidence="1" id="KW-1133">Transmembrane helix</keyword>
<dbReference type="AlphaFoldDB" id="A0A9D1SMJ0"/>
<feature type="transmembrane region" description="Helical" evidence="1">
    <location>
        <begin position="32"/>
        <end position="51"/>
    </location>
</feature>
<reference evidence="2" key="2">
    <citation type="journal article" date="2021" name="PeerJ">
        <title>Extensive microbial diversity within the chicken gut microbiome revealed by metagenomics and culture.</title>
        <authorList>
            <person name="Gilroy R."/>
            <person name="Ravi A."/>
            <person name="Getino M."/>
            <person name="Pursley I."/>
            <person name="Horton D.L."/>
            <person name="Alikhan N.F."/>
            <person name="Baker D."/>
            <person name="Gharbi K."/>
            <person name="Hall N."/>
            <person name="Watson M."/>
            <person name="Adriaenssens E.M."/>
            <person name="Foster-Nyarko E."/>
            <person name="Jarju S."/>
            <person name="Secka A."/>
            <person name="Antonio M."/>
            <person name="Oren A."/>
            <person name="Chaudhuri R.R."/>
            <person name="La Ragione R."/>
            <person name="Hildebrand F."/>
            <person name="Pallen M.J."/>
        </authorList>
    </citation>
    <scope>NUCLEOTIDE SEQUENCE</scope>
    <source>
        <strain evidence="2">CHK136-897</strain>
    </source>
</reference>
<dbReference type="EMBL" id="DVNO01000030">
    <property type="protein sequence ID" value="HIU65676.1"/>
    <property type="molecule type" value="Genomic_DNA"/>
</dbReference>